<dbReference type="Proteomes" id="UP001596201">
    <property type="component" value="Unassembled WGS sequence"/>
</dbReference>
<dbReference type="SUPFAM" id="SSF88713">
    <property type="entry name" value="Glycoside hydrolase/deacetylase"/>
    <property type="match status" value="1"/>
</dbReference>
<dbReference type="AlphaFoldDB" id="A0ABD5RFD3"/>
<evidence type="ECO:0000313" key="1">
    <source>
        <dbReference type="EMBL" id="MFC5368764.1"/>
    </source>
</evidence>
<name>A0ABD5RFD3_9EURY</name>
<organism evidence="1 2">
    <name type="scientific">Salinirubrum litoreum</name>
    <dbReference type="NCBI Taxonomy" id="1126234"/>
    <lineage>
        <taxon>Archaea</taxon>
        <taxon>Methanobacteriati</taxon>
        <taxon>Methanobacteriota</taxon>
        <taxon>Stenosarchaea group</taxon>
        <taxon>Halobacteria</taxon>
        <taxon>Halobacteriales</taxon>
        <taxon>Haloferacaceae</taxon>
        <taxon>Salinirubrum</taxon>
    </lineage>
</organism>
<dbReference type="CDD" id="cd10931">
    <property type="entry name" value="CE4_u7"/>
    <property type="match status" value="1"/>
</dbReference>
<comment type="caution">
    <text evidence="1">The sequence shown here is derived from an EMBL/GenBank/DDBJ whole genome shotgun (WGS) entry which is preliminary data.</text>
</comment>
<dbReference type="RefSeq" id="WP_227231334.1">
    <property type="nucleotide sequence ID" value="NZ_JAJCVJ010000003.1"/>
</dbReference>
<sequence length="297" mass="34502">MFDDYSFALCLTHDIDRPFKTYQWLHEAVRDRDPSALRRWYAGENPFWQFETIRRLEADMDVRSSFYALQTPRLRDGPASRLTDPKRLLDAVGRYEFADERIGPMLRNLDADGWEVGLHGSFESAVDPGRLWEEKRLLEETLGHEVGGCRQHYLRLADPPTETWRAQRDAGLVYDASPGSSATVGFDHGDRPFRPFDDDFLVFPLTAMEVALPADPDERWLTCERLLREAVEREAVATVLWHPRYFAPEFPGYRETYRRLIERARELGAWVGPVGDAYARIDPDDCPRWPRESPIPE</sequence>
<dbReference type="InterPro" id="IPR011330">
    <property type="entry name" value="Glyco_hydro/deAcase_b/a-brl"/>
</dbReference>
<evidence type="ECO:0000313" key="2">
    <source>
        <dbReference type="Proteomes" id="UP001596201"/>
    </source>
</evidence>
<accession>A0ABD5RFD3</accession>
<gene>
    <name evidence="1" type="ORF">ACFPJ5_17715</name>
</gene>
<dbReference type="Gene3D" id="3.20.20.370">
    <property type="entry name" value="Glycoside hydrolase/deacetylase"/>
    <property type="match status" value="1"/>
</dbReference>
<keyword evidence="2" id="KW-1185">Reference proteome</keyword>
<dbReference type="EMBL" id="JBHSKX010000004">
    <property type="protein sequence ID" value="MFC5368764.1"/>
    <property type="molecule type" value="Genomic_DNA"/>
</dbReference>
<protein>
    <submittedName>
        <fullName evidence="1">Polysaccharide deacetylase family protein</fullName>
    </submittedName>
</protein>
<proteinExistence type="predicted"/>
<reference evidence="1 2" key="1">
    <citation type="journal article" date="2019" name="Int. J. Syst. Evol. Microbiol.">
        <title>The Global Catalogue of Microorganisms (GCM) 10K type strain sequencing project: providing services to taxonomists for standard genome sequencing and annotation.</title>
        <authorList>
            <consortium name="The Broad Institute Genomics Platform"/>
            <consortium name="The Broad Institute Genome Sequencing Center for Infectious Disease"/>
            <person name="Wu L."/>
            <person name="Ma J."/>
        </authorList>
    </citation>
    <scope>NUCLEOTIDE SEQUENCE [LARGE SCALE GENOMIC DNA]</scope>
    <source>
        <strain evidence="1 2">CGMCC 1.12237</strain>
    </source>
</reference>